<evidence type="ECO:0000313" key="2">
    <source>
        <dbReference type="EMBL" id="TWU04142.1"/>
    </source>
</evidence>
<dbReference type="Gene3D" id="3.40.1550.10">
    <property type="entry name" value="CheC-like"/>
    <property type="match status" value="1"/>
</dbReference>
<proteinExistence type="predicted"/>
<protein>
    <recommendedName>
        <fullName evidence="4">CheY-P phosphatase CheC</fullName>
    </recommendedName>
</protein>
<dbReference type="CDD" id="cd17905">
    <property type="entry name" value="CheC-like"/>
    <property type="match status" value="1"/>
</dbReference>
<evidence type="ECO:0000313" key="3">
    <source>
        <dbReference type="Proteomes" id="UP000320735"/>
    </source>
</evidence>
<dbReference type="GO" id="GO:0006935">
    <property type="term" value="P:chemotaxis"/>
    <property type="evidence" value="ECO:0007669"/>
    <property type="project" value="UniProtKB-KW"/>
</dbReference>
<gene>
    <name evidence="2" type="ORF">CA54_60240</name>
</gene>
<dbReference type="AlphaFoldDB" id="A0A5C6AYF1"/>
<sequence length="181" mass="19721">MAKWLAVPSMILIESLDQKPLAEVSDLLGDPETTLCVCAMDFDGSLSGQLVFAFEDACGLSLTDLLLNQPVKTATEWGEIEQSAALESANIIGCAYLNSLARQLSVETPTINELIPSPPTFQRDFAESLLQSLFMSQAVVSNTVFLARARFEIRGQPLNWTLLLVPDATSMAKLQESLPNE</sequence>
<dbReference type="EMBL" id="SJPP01000005">
    <property type="protein sequence ID" value="TWU04142.1"/>
    <property type="molecule type" value="Genomic_DNA"/>
</dbReference>
<keyword evidence="3" id="KW-1185">Reference proteome</keyword>
<accession>A0A5C6AYF1</accession>
<organism evidence="2 3">
    <name type="scientific">Symmachiella macrocystis</name>
    <dbReference type="NCBI Taxonomy" id="2527985"/>
    <lineage>
        <taxon>Bacteria</taxon>
        <taxon>Pseudomonadati</taxon>
        <taxon>Planctomycetota</taxon>
        <taxon>Planctomycetia</taxon>
        <taxon>Planctomycetales</taxon>
        <taxon>Planctomycetaceae</taxon>
        <taxon>Symmachiella</taxon>
    </lineage>
</organism>
<comment type="caution">
    <text evidence="2">The sequence shown here is derived from an EMBL/GenBank/DDBJ whole genome shotgun (WGS) entry which is preliminary data.</text>
</comment>
<keyword evidence="1" id="KW-0145">Chemotaxis</keyword>
<evidence type="ECO:0008006" key="4">
    <source>
        <dbReference type="Google" id="ProtNLM"/>
    </source>
</evidence>
<dbReference type="Proteomes" id="UP000320735">
    <property type="component" value="Unassembled WGS sequence"/>
</dbReference>
<dbReference type="SUPFAM" id="SSF103039">
    <property type="entry name" value="CheC-like"/>
    <property type="match status" value="1"/>
</dbReference>
<reference evidence="2 3" key="1">
    <citation type="submission" date="2019-02" db="EMBL/GenBank/DDBJ databases">
        <title>Deep-cultivation of Planctomycetes and their phenomic and genomic characterization uncovers novel biology.</title>
        <authorList>
            <person name="Wiegand S."/>
            <person name="Jogler M."/>
            <person name="Boedeker C."/>
            <person name="Pinto D."/>
            <person name="Vollmers J."/>
            <person name="Rivas-Marin E."/>
            <person name="Kohn T."/>
            <person name="Peeters S.H."/>
            <person name="Heuer A."/>
            <person name="Rast P."/>
            <person name="Oberbeckmann S."/>
            <person name="Bunk B."/>
            <person name="Jeske O."/>
            <person name="Meyerdierks A."/>
            <person name="Storesund J.E."/>
            <person name="Kallscheuer N."/>
            <person name="Luecker S."/>
            <person name="Lage O.M."/>
            <person name="Pohl T."/>
            <person name="Merkel B.J."/>
            <person name="Hornburger P."/>
            <person name="Mueller R.-W."/>
            <person name="Bruemmer F."/>
            <person name="Labrenz M."/>
            <person name="Spormann A.M."/>
            <person name="Op Den Camp H."/>
            <person name="Overmann J."/>
            <person name="Amann R."/>
            <person name="Jetten M.S.M."/>
            <person name="Mascher T."/>
            <person name="Medema M.H."/>
            <person name="Devos D.P."/>
            <person name="Kaster A.-K."/>
            <person name="Ovreas L."/>
            <person name="Rohde M."/>
            <person name="Galperin M.Y."/>
            <person name="Jogler C."/>
        </authorList>
    </citation>
    <scope>NUCLEOTIDE SEQUENCE [LARGE SCALE GENOMIC DNA]</scope>
    <source>
        <strain evidence="2 3">CA54</strain>
    </source>
</reference>
<evidence type="ECO:0000256" key="1">
    <source>
        <dbReference type="ARBA" id="ARBA00022500"/>
    </source>
</evidence>
<name>A0A5C6AYF1_9PLAN</name>
<dbReference type="InterPro" id="IPR028976">
    <property type="entry name" value="CheC-like_sf"/>
</dbReference>